<sequence>MYLLEERNIPSLAELLKDISSIKEFKSVVHDHLQIVNEVTADEFQAYEDPMKYIELRDYVDAIEGFMRLLR</sequence>
<gene>
    <name evidence="1" type="ORF">EGI31_19585</name>
</gene>
<proteinExistence type="predicted"/>
<evidence type="ECO:0000313" key="1">
    <source>
        <dbReference type="EMBL" id="MCP9765142.1"/>
    </source>
</evidence>
<organism evidence="1 2">
    <name type="scientific">Lacihabitans soyangensis</name>
    <dbReference type="NCBI Taxonomy" id="869394"/>
    <lineage>
        <taxon>Bacteria</taxon>
        <taxon>Pseudomonadati</taxon>
        <taxon>Bacteroidota</taxon>
        <taxon>Cytophagia</taxon>
        <taxon>Cytophagales</taxon>
        <taxon>Leadbetterellaceae</taxon>
        <taxon>Lacihabitans</taxon>
    </lineage>
</organism>
<dbReference type="EMBL" id="RJUF01000180">
    <property type="protein sequence ID" value="MCP9765142.1"/>
    <property type="molecule type" value="Genomic_DNA"/>
</dbReference>
<dbReference type="AlphaFoldDB" id="A0AAE3KU25"/>
<dbReference type="RefSeq" id="WP_255038832.1">
    <property type="nucleotide sequence ID" value="NZ_RJUF01000180.1"/>
</dbReference>
<reference evidence="1 2" key="1">
    <citation type="submission" date="2018-11" db="EMBL/GenBank/DDBJ databases">
        <title>Novel bacteria species description.</title>
        <authorList>
            <person name="Han J.-H."/>
        </authorList>
    </citation>
    <scope>NUCLEOTIDE SEQUENCE [LARGE SCALE GENOMIC DNA]</scope>
    <source>
        <strain evidence="1 2">KCTC23259</strain>
    </source>
</reference>
<evidence type="ECO:0000313" key="2">
    <source>
        <dbReference type="Proteomes" id="UP001204144"/>
    </source>
</evidence>
<protein>
    <submittedName>
        <fullName evidence="1">Uncharacterized protein</fullName>
    </submittedName>
</protein>
<keyword evidence="2" id="KW-1185">Reference proteome</keyword>
<name>A0AAE3KU25_9BACT</name>
<dbReference type="Proteomes" id="UP001204144">
    <property type="component" value="Unassembled WGS sequence"/>
</dbReference>
<accession>A0AAE3KU25</accession>
<comment type="caution">
    <text evidence="1">The sequence shown here is derived from an EMBL/GenBank/DDBJ whole genome shotgun (WGS) entry which is preliminary data.</text>
</comment>